<sequence>MKKTTLKAIAFLLLTTFALQVQGQAFDGTPGIYKIKVNGTSPETFLTQDSGVNNAKYQAAATAGNEDTQLFTIVAHPSGTDWSITSQMPGEGALQPNDTSGTSGTLGFGTEAMASGQQDRWQFRDGGTTIFLTSDNTGTGWEGSSVFRRIQNNGTSAGTNMFFGGGTKMVFDFILETSLSNESFDTSSIFVSNPVNDVLSIKGLTTNVKQVSVYSLIGKEVMEKKVNGVSSLNLNVSPLASGMYLVKMKGDNGSSFTKKIVKQ</sequence>
<dbReference type="Proteomes" id="UP000295814">
    <property type="component" value="Unassembled WGS sequence"/>
</dbReference>
<reference evidence="5 6" key="1">
    <citation type="submission" date="2019-03" db="EMBL/GenBank/DDBJ databases">
        <authorList>
            <person name="Zhong Y.L."/>
        </authorList>
    </citation>
    <scope>NUCLEOTIDE SEQUENCE [LARGE SCALE GENOMIC DNA]</scope>
    <source>
        <strain evidence="5 6">W255</strain>
    </source>
</reference>
<dbReference type="NCBIfam" id="TIGR04183">
    <property type="entry name" value="Por_Secre_tail"/>
    <property type="match status" value="1"/>
</dbReference>
<proteinExistence type="predicted"/>
<gene>
    <name evidence="5" type="ORF">E1J38_001320</name>
</gene>
<keyword evidence="1 3" id="KW-0732">Signal</keyword>
<dbReference type="RefSeq" id="WP_133354656.1">
    <property type="nucleotide sequence ID" value="NZ_SMZJ02000001.1"/>
</dbReference>
<name>A0A562YHI8_9FLAO</name>
<feature type="compositionally biased region" description="Low complexity" evidence="2">
    <location>
        <begin position="99"/>
        <end position="110"/>
    </location>
</feature>
<dbReference type="OrthoDB" id="977776at2"/>
<evidence type="ECO:0000259" key="4">
    <source>
        <dbReference type="Pfam" id="PF18962"/>
    </source>
</evidence>
<keyword evidence="6" id="KW-1185">Reference proteome</keyword>
<accession>A0A562YHI8</accession>
<feature type="domain" description="Secretion system C-terminal sorting" evidence="4">
    <location>
        <begin position="193"/>
        <end position="261"/>
    </location>
</feature>
<evidence type="ECO:0000256" key="2">
    <source>
        <dbReference type="SAM" id="MobiDB-lite"/>
    </source>
</evidence>
<evidence type="ECO:0000313" key="5">
    <source>
        <dbReference type="EMBL" id="TWO34522.1"/>
    </source>
</evidence>
<evidence type="ECO:0000256" key="3">
    <source>
        <dbReference type="SAM" id="SignalP"/>
    </source>
</evidence>
<dbReference type="Pfam" id="PF18962">
    <property type="entry name" value="Por_Secre_tail"/>
    <property type="match status" value="1"/>
</dbReference>
<feature type="chain" id="PRO_5023081877" evidence="3">
    <location>
        <begin position="24"/>
        <end position="263"/>
    </location>
</feature>
<dbReference type="InterPro" id="IPR026444">
    <property type="entry name" value="Secre_tail"/>
</dbReference>
<protein>
    <submittedName>
        <fullName evidence="5">T9SS type A sorting domain-containing protein</fullName>
    </submittedName>
</protein>
<organism evidence="5 6">
    <name type="scientific">Seonamhaeicola sediminis</name>
    <dbReference type="NCBI Taxonomy" id="2528206"/>
    <lineage>
        <taxon>Bacteria</taxon>
        <taxon>Pseudomonadati</taxon>
        <taxon>Bacteroidota</taxon>
        <taxon>Flavobacteriia</taxon>
        <taxon>Flavobacteriales</taxon>
        <taxon>Flavobacteriaceae</taxon>
    </lineage>
</organism>
<evidence type="ECO:0000313" key="6">
    <source>
        <dbReference type="Proteomes" id="UP000295814"/>
    </source>
</evidence>
<comment type="caution">
    <text evidence="5">The sequence shown here is derived from an EMBL/GenBank/DDBJ whole genome shotgun (WGS) entry which is preliminary data.</text>
</comment>
<dbReference type="EMBL" id="SMZJ02000001">
    <property type="protein sequence ID" value="TWO34522.1"/>
    <property type="molecule type" value="Genomic_DNA"/>
</dbReference>
<dbReference type="AlphaFoldDB" id="A0A562YHI8"/>
<evidence type="ECO:0000256" key="1">
    <source>
        <dbReference type="ARBA" id="ARBA00022729"/>
    </source>
</evidence>
<reference evidence="5 6" key="2">
    <citation type="submission" date="2019-07" db="EMBL/GenBank/DDBJ databases">
        <title>Seonamhaeicola sp. W255 draft genome.</title>
        <authorList>
            <person name="Zhang X.-Y."/>
            <person name="Zhang R."/>
            <person name="Zhong Y.-L."/>
            <person name="Du Z.-J."/>
        </authorList>
    </citation>
    <scope>NUCLEOTIDE SEQUENCE [LARGE SCALE GENOMIC DNA]</scope>
    <source>
        <strain evidence="5 6">W255</strain>
    </source>
</reference>
<feature type="region of interest" description="Disordered" evidence="2">
    <location>
        <begin position="87"/>
        <end position="110"/>
    </location>
</feature>
<feature type="signal peptide" evidence="3">
    <location>
        <begin position="1"/>
        <end position="23"/>
    </location>
</feature>